<dbReference type="InterPro" id="IPR012761">
    <property type="entry name" value="RNA_pol_sigma_RpoS"/>
</dbReference>
<dbReference type="FunFam" id="1.10.601.10:FF:000001">
    <property type="entry name" value="RNA polymerase sigma factor SigA"/>
    <property type="match status" value="1"/>
</dbReference>
<feature type="region of interest" description="Disordered" evidence="7">
    <location>
        <begin position="1"/>
        <end position="28"/>
    </location>
</feature>
<keyword evidence="1 6" id="KW-0963">Cytoplasm</keyword>
<dbReference type="InterPro" id="IPR009042">
    <property type="entry name" value="RNA_pol_sigma70_r1_2"/>
</dbReference>
<dbReference type="Gene3D" id="1.10.601.10">
    <property type="entry name" value="RNA Polymerase Primary Sigma Factor"/>
    <property type="match status" value="1"/>
</dbReference>
<comment type="similarity">
    <text evidence="6">Belongs to the sigma-70 factor family. RpoS subfamily.</text>
</comment>
<comment type="caution">
    <text evidence="6">Lacks conserved residue(s) required for the propagation of feature annotation.</text>
</comment>
<dbReference type="OrthoDB" id="9809557at2"/>
<feature type="region of interest" description="Sigma-70 factor domain-2" evidence="6">
    <location>
        <begin position="96"/>
        <end position="166"/>
    </location>
</feature>
<dbReference type="EMBL" id="LT837803">
    <property type="protein sequence ID" value="SMB30851.1"/>
    <property type="molecule type" value="Genomic_DNA"/>
</dbReference>
<evidence type="ECO:0000256" key="1">
    <source>
        <dbReference type="ARBA" id="ARBA00022490"/>
    </source>
</evidence>
<keyword evidence="3 6" id="KW-0731">Sigma factor</keyword>
<feature type="domain" description="RNA polymerase sigma-70" evidence="8">
    <location>
        <begin position="120"/>
        <end position="133"/>
    </location>
</feature>
<feature type="short sequence motif" description="Interaction with polymerase core subunit RpoC" evidence="6">
    <location>
        <begin position="120"/>
        <end position="123"/>
    </location>
</feature>
<keyword evidence="11" id="KW-1185">Reference proteome</keyword>
<evidence type="ECO:0000256" key="7">
    <source>
        <dbReference type="SAM" id="MobiDB-lite"/>
    </source>
</evidence>
<evidence type="ECO:0000259" key="8">
    <source>
        <dbReference type="PROSITE" id="PS00715"/>
    </source>
</evidence>
<keyword evidence="2 6" id="KW-0805">Transcription regulation</keyword>
<keyword evidence="4 6" id="KW-0238">DNA-binding</keyword>
<dbReference type="InterPro" id="IPR000943">
    <property type="entry name" value="RNA_pol_sigma70"/>
</dbReference>
<evidence type="ECO:0000256" key="4">
    <source>
        <dbReference type="ARBA" id="ARBA00023125"/>
    </source>
</evidence>
<evidence type="ECO:0000313" key="10">
    <source>
        <dbReference type="EMBL" id="SMB30851.1"/>
    </source>
</evidence>
<dbReference type="PANTHER" id="PTHR30603">
    <property type="entry name" value="RNA POLYMERASE SIGMA FACTOR RPO"/>
    <property type="match status" value="1"/>
</dbReference>
<dbReference type="GO" id="GO:0006352">
    <property type="term" value="P:DNA-templated transcription initiation"/>
    <property type="evidence" value="ECO:0007669"/>
    <property type="project" value="UniProtKB-UniRule"/>
</dbReference>
<evidence type="ECO:0000256" key="6">
    <source>
        <dbReference type="HAMAP-Rule" id="MF_00959"/>
    </source>
</evidence>
<dbReference type="Pfam" id="PF04542">
    <property type="entry name" value="Sigma70_r2"/>
    <property type="match status" value="1"/>
</dbReference>
<evidence type="ECO:0000256" key="5">
    <source>
        <dbReference type="ARBA" id="ARBA00023163"/>
    </source>
</evidence>
<comment type="subcellular location">
    <subcellularLocation>
        <location evidence="6">Cytoplasm</location>
    </subcellularLocation>
</comment>
<dbReference type="NCBIfam" id="NF004207">
    <property type="entry name" value="PRK05657.1"/>
    <property type="match status" value="1"/>
</dbReference>
<dbReference type="InterPro" id="IPR013325">
    <property type="entry name" value="RNA_pol_sigma_r2"/>
</dbReference>
<gene>
    <name evidence="6 10" type="primary">rpoS</name>
    <name evidence="10" type="ORF">SDENCHOL_21053</name>
</gene>
<dbReference type="PROSITE" id="PS00715">
    <property type="entry name" value="SIGMA70_1"/>
    <property type="match status" value="1"/>
</dbReference>
<accession>A0A7Z7HSR6</accession>
<dbReference type="AlphaFoldDB" id="A0A7Z7HSR6"/>
<feature type="compositionally biased region" description="Basic and acidic residues" evidence="7">
    <location>
        <begin position="39"/>
        <end position="52"/>
    </location>
</feature>
<dbReference type="InterPro" id="IPR036388">
    <property type="entry name" value="WH-like_DNA-bd_sf"/>
</dbReference>
<feature type="domain" description="RNA polymerase sigma-70" evidence="9">
    <location>
        <begin position="298"/>
        <end position="324"/>
    </location>
</feature>
<organism evidence="10 11">
    <name type="scientific">Sterolibacterium denitrificans</name>
    <dbReference type="NCBI Taxonomy" id="157592"/>
    <lineage>
        <taxon>Bacteria</taxon>
        <taxon>Pseudomonadati</taxon>
        <taxon>Pseudomonadota</taxon>
        <taxon>Betaproteobacteria</taxon>
        <taxon>Nitrosomonadales</taxon>
        <taxon>Sterolibacteriaceae</taxon>
        <taxon>Sterolibacterium</taxon>
    </lineage>
</organism>
<feature type="region of interest" description="Sigma-70 factor domain-1" evidence="6">
    <location>
        <begin position="58"/>
        <end position="91"/>
    </location>
</feature>
<dbReference type="PROSITE" id="PS00716">
    <property type="entry name" value="SIGMA70_2"/>
    <property type="match status" value="1"/>
</dbReference>
<dbReference type="CDD" id="cd06171">
    <property type="entry name" value="Sigma70_r4"/>
    <property type="match status" value="1"/>
</dbReference>
<dbReference type="InterPro" id="IPR007630">
    <property type="entry name" value="RNA_pol_sigma70_r4"/>
</dbReference>
<comment type="subunit">
    <text evidence="6">Interacts with the RNA polymerase core enzyme.</text>
</comment>
<dbReference type="Gene3D" id="1.10.10.10">
    <property type="entry name" value="Winged helix-like DNA-binding domain superfamily/Winged helix DNA-binding domain"/>
    <property type="match status" value="2"/>
</dbReference>
<dbReference type="PRINTS" id="PR00046">
    <property type="entry name" value="SIGMA70FCT"/>
</dbReference>
<comment type="function">
    <text evidence="6">Sigma factors are initiation factors that promote the attachment of RNA polymerase to specific initiation sites and are then released. This sigma factor is the master transcriptional regulator of the stationary phase and the general stress response.</text>
</comment>
<dbReference type="NCBIfam" id="TIGR02394">
    <property type="entry name" value="rpoS_proteo"/>
    <property type="match status" value="1"/>
</dbReference>
<keyword evidence="5 6" id="KW-0804">Transcription</keyword>
<dbReference type="InterPro" id="IPR007627">
    <property type="entry name" value="RNA_pol_sigma70_r2"/>
</dbReference>
<evidence type="ECO:0000313" key="11">
    <source>
        <dbReference type="Proteomes" id="UP000242886"/>
    </source>
</evidence>
<proteinExistence type="inferred from homology"/>
<protein>
    <recommendedName>
        <fullName evidence="6">RNA polymerase sigma factor RpoS</fullName>
    </recommendedName>
    <alternativeName>
        <fullName evidence="6">Sigma S</fullName>
    </alternativeName>
    <alternativeName>
        <fullName evidence="6">Sigma-38</fullName>
    </alternativeName>
</protein>
<dbReference type="InterPro" id="IPR014284">
    <property type="entry name" value="RNA_pol_sigma-70_dom"/>
</dbReference>
<dbReference type="PANTHER" id="PTHR30603:SF67">
    <property type="entry name" value="RNA POLYMERASE SIGMA FACTOR RPOS"/>
    <property type="match status" value="1"/>
</dbReference>
<feature type="compositionally biased region" description="Basic and acidic residues" evidence="7">
    <location>
        <begin position="1"/>
        <end position="15"/>
    </location>
</feature>
<dbReference type="HAMAP" id="MF_00959">
    <property type="entry name" value="Sigma70_RpoS"/>
    <property type="match status" value="1"/>
</dbReference>
<reference evidence="10" key="1">
    <citation type="submission" date="2017-03" db="EMBL/GenBank/DDBJ databases">
        <authorList>
            <consortium name="AG Boll"/>
        </authorList>
    </citation>
    <scope>NUCLEOTIDE SEQUENCE [LARGE SCALE GENOMIC DNA]</scope>
    <source>
        <strain evidence="10">Chol</strain>
    </source>
</reference>
<evidence type="ECO:0000256" key="2">
    <source>
        <dbReference type="ARBA" id="ARBA00023015"/>
    </source>
</evidence>
<evidence type="ECO:0000259" key="9">
    <source>
        <dbReference type="PROSITE" id="PS00716"/>
    </source>
</evidence>
<dbReference type="GO" id="GO:0003677">
    <property type="term" value="F:DNA binding"/>
    <property type="evidence" value="ECO:0007669"/>
    <property type="project" value="UniProtKB-UniRule"/>
</dbReference>
<dbReference type="SUPFAM" id="SSF88659">
    <property type="entry name" value="Sigma3 and sigma4 domains of RNA polymerase sigma factors"/>
    <property type="match status" value="2"/>
</dbReference>
<dbReference type="Pfam" id="PF00140">
    <property type="entry name" value="Sigma70_r1_2"/>
    <property type="match status" value="1"/>
</dbReference>
<sequence length="339" mass="37614">MGKHRETDAAADRSGTRGVDGIAGYGSHEENAGCGGRVGGKDLSPDGAESSHGEFLNDVTQLYLDDIGANRLLTPQEELALARAVVQGDFDARQKMIVSNLRLVVSIAKHYLNRGVTLADLIEEGNLGLIHALEKFDPERGFRFSTYATWWIRQNIERAIMNQSRTIRLPVHVVKELNLVLRALRQLDAQDPADALHDGTARLSSMEEVARLLEKPVEDVRHILTLNENTASLDAPLDVDPELSVADAIAADPGCNPENQFENAEICRQVAEWIDQLSAKQRYVLERRYGLNGCEVFTLEQLALDLSVTRERVRQIQVEALGKLRSKLAREGYTQEGLL</sequence>
<evidence type="ECO:0000256" key="3">
    <source>
        <dbReference type="ARBA" id="ARBA00023082"/>
    </source>
</evidence>
<feature type="DNA-binding region" description="H-T-H motif" evidence="6">
    <location>
        <begin position="299"/>
        <end position="318"/>
    </location>
</feature>
<dbReference type="NCBIfam" id="TIGR02937">
    <property type="entry name" value="sigma70-ECF"/>
    <property type="match status" value="1"/>
</dbReference>
<dbReference type="InterPro" id="IPR050239">
    <property type="entry name" value="Sigma-70_RNA_pol_init_factors"/>
</dbReference>
<name>A0A7Z7HSR6_9PROT</name>
<dbReference type="InterPro" id="IPR013324">
    <property type="entry name" value="RNA_pol_sigma_r3/r4-like"/>
</dbReference>
<feature type="region of interest" description="Disordered" evidence="7">
    <location>
        <begin position="33"/>
        <end position="52"/>
    </location>
</feature>
<feature type="region of interest" description="Sigma-70 factor domain-4" evidence="6">
    <location>
        <begin position="273"/>
        <end position="326"/>
    </location>
</feature>
<dbReference type="RefSeq" id="WP_067170106.1">
    <property type="nucleotide sequence ID" value="NZ_LFZK01000001.1"/>
</dbReference>
<dbReference type="SUPFAM" id="SSF88946">
    <property type="entry name" value="Sigma2 domain of RNA polymerase sigma factors"/>
    <property type="match status" value="1"/>
</dbReference>
<dbReference type="GO" id="GO:0016987">
    <property type="term" value="F:sigma factor activity"/>
    <property type="evidence" value="ECO:0007669"/>
    <property type="project" value="UniProtKB-UniRule"/>
</dbReference>
<dbReference type="Proteomes" id="UP000242886">
    <property type="component" value="Chromosome SDENCHOL"/>
</dbReference>
<dbReference type="GO" id="GO:0005737">
    <property type="term" value="C:cytoplasm"/>
    <property type="evidence" value="ECO:0007669"/>
    <property type="project" value="UniProtKB-SubCell"/>
</dbReference>
<dbReference type="Pfam" id="PF04545">
    <property type="entry name" value="Sigma70_r4"/>
    <property type="match status" value="1"/>
</dbReference>